<gene>
    <name evidence="2" type="ORF">HGB38_31250</name>
</gene>
<dbReference type="EMBL" id="JAAXOS010000019">
    <property type="protein sequence ID" value="NKY30657.1"/>
    <property type="molecule type" value="Genomic_DNA"/>
</dbReference>
<proteinExistence type="predicted"/>
<dbReference type="Pfam" id="PF01476">
    <property type="entry name" value="LysM"/>
    <property type="match status" value="1"/>
</dbReference>
<dbReference type="Proteomes" id="UP000540698">
    <property type="component" value="Unassembled WGS sequence"/>
</dbReference>
<dbReference type="InterPro" id="IPR036779">
    <property type="entry name" value="LysM_dom_sf"/>
</dbReference>
<comment type="caution">
    <text evidence="2">The sequence shown here is derived from an EMBL/GenBank/DDBJ whole genome shotgun (WGS) entry which is preliminary data.</text>
</comment>
<evidence type="ECO:0000313" key="3">
    <source>
        <dbReference type="Proteomes" id="UP000540698"/>
    </source>
</evidence>
<reference evidence="2 3" key="1">
    <citation type="submission" date="2020-04" db="EMBL/GenBank/DDBJ databases">
        <title>MicrobeNet Type strains.</title>
        <authorList>
            <person name="Nicholson A.C."/>
        </authorList>
    </citation>
    <scope>NUCLEOTIDE SEQUENCE [LARGE SCALE GENOMIC DNA]</scope>
    <source>
        <strain evidence="2 3">DSM 44956</strain>
    </source>
</reference>
<dbReference type="RefSeq" id="WP_062970460.1">
    <property type="nucleotide sequence ID" value="NZ_JAAXOS010000019.1"/>
</dbReference>
<evidence type="ECO:0000313" key="2">
    <source>
        <dbReference type="EMBL" id="NKY30657.1"/>
    </source>
</evidence>
<dbReference type="AlphaFoldDB" id="A0A7X6LA34"/>
<accession>A0A7X6LA34</accession>
<organism evidence="2 3">
    <name type="scientific">Nocardia gamkensis</name>
    <dbReference type="NCBI Taxonomy" id="352869"/>
    <lineage>
        <taxon>Bacteria</taxon>
        <taxon>Bacillati</taxon>
        <taxon>Actinomycetota</taxon>
        <taxon>Actinomycetes</taxon>
        <taxon>Mycobacteriales</taxon>
        <taxon>Nocardiaceae</taxon>
        <taxon>Nocardia</taxon>
    </lineage>
</organism>
<dbReference type="PROSITE" id="PS51782">
    <property type="entry name" value="LYSM"/>
    <property type="match status" value="1"/>
</dbReference>
<dbReference type="Gene3D" id="3.10.350.10">
    <property type="entry name" value="LysM domain"/>
    <property type="match status" value="1"/>
</dbReference>
<dbReference type="CDD" id="cd00118">
    <property type="entry name" value="LysM"/>
    <property type="match status" value="1"/>
</dbReference>
<dbReference type="SMART" id="SM00257">
    <property type="entry name" value="LysM"/>
    <property type="match status" value="1"/>
</dbReference>
<feature type="domain" description="LysM" evidence="1">
    <location>
        <begin position="4"/>
        <end position="51"/>
    </location>
</feature>
<sequence length="61" mass="6682">MAAEWHTVVAGETLSGIVKKKYGDLKFLQRIADINGIENPDFIRVGQQIMLPLRSILASAG</sequence>
<keyword evidence="3" id="KW-1185">Reference proteome</keyword>
<dbReference type="InterPro" id="IPR018392">
    <property type="entry name" value="LysM"/>
</dbReference>
<protein>
    <submittedName>
        <fullName evidence="2">LysM peptidoglycan-binding domain-containing protein</fullName>
    </submittedName>
</protein>
<evidence type="ECO:0000259" key="1">
    <source>
        <dbReference type="PROSITE" id="PS51782"/>
    </source>
</evidence>
<name>A0A7X6LA34_9NOCA</name>
<dbReference type="SUPFAM" id="SSF54106">
    <property type="entry name" value="LysM domain"/>
    <property type="match status" value="1"/>
</dbReference>